<sequence length="288" mass="31561">MLMGETVAAWDSVTSLALLARMPKRRALARAIRRLANALKFFSSSEITRAFSALSLPGEQDELGAVLLQALHIGLKRFCGPVATARIDCDADDSPDCERPAARMTELELSVRGESLLHSNRAETGAADERRGSLGEKFAERRRRATRIAIFCQCEEARLLRPAGLIDAPTDSSLKQIPRLLNRGGGGRLEVGHAVLGGKHGRLCELLSSQGPLQRGHVRLRHKETHRLLLLVAGAAAQLHRLLLLKYDLLSWIVGVPQGHGLRAILQVYCHHAGLGKEQRGVWRLLGN</sequence>
<evidence type="ECO:0000313" key="1">
    <source>
        <dbReference type="EMBL" id="TNN87589.1"/>
    </source>
</evidence>
<gene>
    <name evidence="1" type="ORF">EYF80_002306</name>
</gene>
<protein>
    <submittedName>
        <fullName evidence="1">Uncharacterized protein</fullName>
    </submittedName>
</protein>
<evidence type="ECO:0000313" key="2">
    <source>
        <dbReference type="Proteomes" id="UP000314294"/>
    </source>
</evidence>
<dbReference type="AlphaFoldDB" id="A0A4Z2JBJ2"/>
<accession>A0A4Z2JBJ2</accession>
<comment type="caution">
    <text evidence="1">The sequence shown here is derived from an EMBL/GenBank/DDBJ whole genome shotgun (WGS) entry which is preliminary data.</text>
</comment>
<proteinExistence type="predicted"/>
<reference evidence="1 2" key="1">
    <citation type="submission" date="2019-03" db="EMBL/GenBank/DDBJ databases">
        <title>First draft genome of Liparis tanakae, snailfish: a comprehensive survey of snailfish specific genes.</title>
        <authorList>
            <person name="Kim W."/>
            <person name="Song I."/>
            <person name="Jeong J.-H."/>
            <person name="Kim D."/>
            <person name="Kim S."/>
            <person name="Ryu S."/>
            <person name="Song J.Y."/>
            <person name="Lee S.K."/>
        </authorList>
    </citation>
    <scope>NUCLEOTIDE SEQUENCE [LARGE SCALE GENOMIC DNA]</scope>
    <source>
        <tissue evidence="1">Muscle</tissue>
    </source>
</reference>
<organism evidence="1 2">
    <name type="scientific">Liparis tanakae</name>
    <name type="common">Tanaka's snailfish</name>
    <dbReference type="NCBI Taxonomy" id="230148"/>
    <lineage>
        <taxon>Eukaryota</taxon>
        <taxon>Metazoa</taxon>
        <taxon>Chordata</taxon>
        <taxon>Craniata</taxon>
        <taxon>Vertebrata</taxon>
        <taxon>Euteleostomi</taxon>
        <taxon>Actinopterygii</taxon>
        <taxon>Neopterygii</taxon>
        <taxon>Teleostei</taxon>
        <taxon>Neoteleostei</taxon>
        <taxon>Acanthomorphata</taxon>
        <taxon>Eupercaria</taxon>
        <taxon>Perciformes</taxon>
        <taxon>Cottioidei</taxon>
        <taxon>Cottales</taxon>
        <taxon>Liparidae</taxon>
        <taxon>Liparis</taxon>
    </lineage>
</organism>
<dbReference type="Proteomes" id="UP000314294">
    <property type="component" value="Unassembled WGS sequence"/>
</dbReference>
<dbReference type="EMBL" id="SRLO01000010">
    <property type="protein sequence ID" value="TNN87589.1"/>
    <property type="molecule type" value="Genomic_DNA"/>
</dbReference>
<name>A0A4Z2JBJ2_9TELE</name>
<keyword evidence="2" id="KW-1185">Reference proteome</keyword>